<reference evidence="1 2" key="1">
    <citation type="submission" date="2020-12" db="EMBL/GenBank/DDBJ databases">
        <title>Metabolic potential, ecology and presence of endohyphal bacteria is reflected in genomic diversity of Mucoromycotina.</title>
        <authorList>
            <person name="Muszewska A."/>
            <person name="Okrasinska A."/>
            <person name="Steczkiewicz K."/>
            <person name="Drgas O."/>
            <person name="Orlowska M."/>
            <person name="Perlinska-Lenart U."/>
            <person name="Aleksandrzak-Piekarczyk T."/>
            <person name="Szatraj K."/>
            <person name="Zielenkiewicz U."/>
            <person name="Pilsyk S."/>
            <person name="Malc E."/>
            <person name="Mieczkowski P."/>
            <person name="Kruszewska J.S."/>
            <person name="Biernat P."/>
            <person name="Pawlowska J."/>
        </authorList>
    </citation>
    <scope>NUCLEOTIDE SEQUENCE [LARGE SCALE GENOMIC DNA]</scope>
    <source>
        <strain evidence="1 2">CBS 142.35</strain>
    </source>
</reference>
<sequence length="107" mass="12569">MLELAATRFVNRYNTTTTKNLNNVLTNSSAIDAPEIWNPHWMGTINDYTRYKLEDLLLNFWQIYLEEVDEVNLVIEAGGRLFISSVDIIGSSFRKRDDTRRDDFMFK</sequence>
<organism evidence="1 2">
    <name type="scientific">Circinella minor</name>
    <dbReference type="NCBI Taxonomy" id="1195481"/>
    <lineage>
        <taxon>Eukaryota</taxon>
        <taxon>Fungi</taxon>
        <taxon>Fungi incertae sedis</taxon>
        <taxon>Mucoromycota</taxon>
        <taxon>Mucoromycotina</taxon>
        <taxon>Mucoromycetes</taxon>
        <taxon>Mucorales</taxon>
        <taxon>Lichtheimiaceae</taxon>
        <taxon>Circinella</taxon>
    </lineage>
</organism>
<keyword evidence="2" id="KW-1185">Reference proteome</keyword>
<evidence type="ECO:0000313" key="2">
    <source>
        <dbReference type="Proteomes" id="UP000646827"/>
    </source>
</evidence>
<proteinExistence type="predicted"/>
<gene>
    <name evidence="1" type="ORF">INT45_011557</name>
</gene>
<comment type="caution">
    <text evidence="1">The sequence shown here is derived from an EMBL/GenBank/DDBJ whole genome shotgun (WGS) entry which is preliminary data.</text>
</comment>
<dbReference type="EMBL" id="JAEPRB010000066">
    <property type="protein sequence ID" value="KAG2223211.1"/>
    <property type="molecule type" value="Genomic_DNA"/>
</dbReference>
<name>A0A8H7S5T7_9FUNG</name>
<dbReference type="AlphaFoldDB" id="A0A8H7S5T7"/>
<protein>
    <submittedName>
        <fullName evidence="1">Uncharacterized protein</fullName>
    </submittedName>
</protein>
<evidence type="ECO:0000313" key="1">
    <source>
        <dbReference type="EMBL" id="KAG2223211.1"/>
    </source>
</evidence>
<dbReference type="Proteomes" id="UP000646827">
    <property type="component" value="Unassembled WGS sequence"/>
</dbReference>
<accession>A0A8H7S5T7</accession>